<evidence type="ECO:0000313" key="3">
    <source>
        <dbReference type="Proteomes" id="UP000824169"/>
    </source>
</evidence>
<dbReference type="PANTHER" id="PTHR12110:SF21">
    <property type="entry name" value="XYLOSE ISOMERASE-LIKE TIM BARREL DOMAIN-CONTAINING PROTEIN"/>
    <property type="match status" value="1"/>
</dbReference>
<organism evidence="2 3">
    <name type="scientific">Candidatus Scatomonas pullistercoris</name>
    <dbReference type="NCBI Taxonomy" id="2840920"/>
    <lineage>
        <taxon>Bacteria</taxon>
        <taxon>Bacillati</taxon>
        <taxon>Bacillota</taxon>
        <taxon>Clostridia</taxon>
        <taxon>Lachnospirales</taxon>
        <taxon>Lachnospiraceae</taxon>
        <taxon>Lachnospiraceae incertae sedis</taxon>
        <taxon>Candidatus Scatomonas</taxon>
    </lineage>
</organism>
<name>A0A9D1P4F2_9FIRM</name>
<protein>
    <submittedName>
        <fullName evidence="2">Sugar phosphate isomerase/epimerase</fullName>
    </submittedName>
</protein>
<accession>A0A9D1P4F2</accession>
<evidence type="ECO:0000313" key="2">
    <source>
        <dbReference type="EMBL" id="HIV25730.1"/>
    </source>
</evidence>
<dbReference type="InterPro" id="IPR050312">
    <property type="entry name" value="IolE/XylAMocC-like"/>
</dbReference>
<dbReference type="InterPro" id="IPR013022">
    <property type="entry name" value="Xyl_isomerase-like_TIM-brl"/>
</dbReference>
<dbReference type="GO" id="GO:0016853">
    <property type="term" value="F:isomerase activity"/>
    <property type="evidence" value="ECO:0007669"/>
    <property type="project" value="UniProtKB-KW"/>
</dbReference>
<feature type="domain" description="Xylose isomerase-like TIM barrel" evidence="1">
    <location>
        <begin position="37"/>
        <end position="249"/>
    </location>
</feature>
<dbReference type="PANTHER" id="PTHR12110">
    <property type="entry name" value="HYDROXYPYRUVATE ISOMERASE"/>
    <property type="match status" value="1"/>
</dbReference>
<sequence length="258" mass="28578">MGAVYISELLTQEELKDVTEKTGTGLELIRFSVGENLDAFDSQIREAREALAPLGCRGLTLHGPFLDLNPASYDSRIQAVTRQRYEQAYRAAQILGAEKIVFHSGRIPATVYLEGWAERMAAFFGKFLEGKSGIQILVENVFDPEYTGLLELAQRVRHPDFGLCLDMGHAHCFSGVPVTEWAGALGKYIRHVHVHDNDGTRDAHLALGMGTIPLKRVVEKIVKASPEATWTVECSSREHAETSVKILKNCISELSVIE</sequence>
<dbReference type="SUPFAM" id="SSF51658">
    <property type="entry name" value="Xylose isomerase-like"/>
    <property type="match status" value="1"/>
</dbReference>
<proteinExistence type="predicted"/>
<keyword evidence="2" id="KW-0413">Isomerase</keyword>
<reference evidence="2" key="2">
    <citation type="journal article" date="2021" name="PeerJ">
        <title>Extensive microbial diversity within the chicken gut microbiome revealed by metagenomics and culture.</title>
        <authorList>
            <person name="Gilroy R."/>
            <person name="Ravi A."/>
            <person name="Getino M."/>
            <person name="Pursley I."/>
            <person name="Horton D.L."/>
            <person name="Alikhan N.F."/>
            <person name="Baker D."/>
            <person name="Gharbi K."/>
            <person name="Hall N."/>
            <person name="Watson M."/>
            <person name="Adriaenssens E.M."/>
            <person name="Foster-Nyarko E."/>
            <person name="Jarju S."/>
            <person name="Secka A."/>
            <person name="Antonio M."/>
            <person name="Oren A."/>
            <person name="Chaudhuri R.R."/>
            <person name="La Ragione R."/>
            <person name="Hildebrand F."/>
            <person name="Pallen M.J."/>
        </authorList>
    </citation>
    <scope>NUCLEOTIDE SEQUENCE</scope>
    <source>
        <strain evidence="2">CHK188-20938</strain>
    </source>
</reference>
<dbReference type="Gene3D" id="3.20.20.150">
    <property type="entry name" value="Divalent-metal-dependent TIM barrel enzymes"/>
    <property type="match status" value="1"/>
</dbReference>
<dbReference type="EMBL" id="DVOO01000024">
    <property type="protein sequence ID" value="HIV25730.1"/>
    <property type="molecule type" value="Genomic_DNA"/>
</dbReference>
<dbReference type="InterPro" id="IPR036237">
    <property type="entry name" value="Xyl_isomerase-like_sf"/>
</dbReference>
<dbReference type="Pfam" id="PF01261">
    <property type="entry name" value="AP_endonuc_2"/>
    <property type="match status" value="1"/>
</dbReference>
<dbReference type="Proteomes" id="UP000824169">
    <property type="component" value="Unassembled WGS sequence"/>
</dbReference>
<evidence type="ECO:0000259" key="1">
    <source>
        <dbReference type="Pfam" id="PF01261"/>
    </source>
</evidence>
<comment type="caution">
    <text evidence="2">The sequence shown here is derived from an EMBL/GenBank/DDBJ whole genome shotgun (WGS) entry which is preliminary data.</text>
</comment>
<dbReference type="AlphaFoldDB" id="A0A9D1P4F2"/>
<reference evidence="2" key="1">
    <citation type="submission" date="2020-10" db="EMBL/GenBank/DDBJ databases">
        <authorList>
            <person name="Gilroy R."/>
        </authorList>
    </citation>
    <scope>NUCLEOTIDE SEQUENCE</scope>
    <source>
        <strain evidence="2">CHK188-20938</strain>
    </source>
</reference>
<gene>
    <name evidence="2" type="ORF">IAB71_08160</name>
</gene>